<dbReference type="Gene3D" id="3.40.30.10">
    <property type="entry name" value="Glutaredoxin"/>
    <property type="match status" value="1"/>
</dbReference>
<dbReference type="EMBL" id="JANEYG010000002">
    <property type="protein sequence ID" value="KAJ8924955.1"/>
    <property type="molecule type" value="Genomic_DNA"/>
</dbReference>
<dbReference type="InterPro" id="IPR040079">
    <property type="entry name" value="Glutathione_S-Trfase"/>
</dbReference>
<dbReference type="PANTHER" id="PTHR43969">
    <property type="entry name" value="GLUTATHIONE S TRANSFERASE D10, ISOFORM A-RELATED"/>
    <property type="match status" value="1"/>
</dbReference>
<dbReference type="PROSITE" id="PS50404">
    <property type="entry name" value="GST_NTER"/>
    <property type="match status" value="1"/>
</dbReference>
<feature type="domain" description="GST N-terminal" evidence="1">
    <location>
        <begin position="1"/>
        <end position="82"/>
    </location>
</feature>
<protein>
    <recommendedName>
        <fullName evidence="1">GST N-terminal domain-containing protein</fullName>
    </recommendedName>
</protein>
<dbReference type="SFLD" id="SFLDG00358">
    <property type="entry name" value="Main_(cytGST)"/>
    <property type="match status" value="1"/>
</dbReference>
<dbReference type="SUPFAM" id="SSF52833">
    <property type="entry name" value="Thioredoxin-like"/>
    <property type="match status" value="1"/>
</dbReference>
<dbReference type="InterPro" id="IPR036282">
    <property type="entry name" value="Glutathione-S-Trfase_C_sf"/>
</dbReference>
<organism evidence="2 3">
    <name type="scientific">Exocentrus adspersus</name>
    <dbReference type="NCBI Taxonomy" id="1586481"/>
    <lineage>
        <taxon>Eukaryota</taxon>
        <taxon>Metazoa</taxon>
        <taxon>Ecdysozoa</taxon>
        <taxon>Arthropoda</taxon>
        <taxon>Hexapoda</taxon>
        <taxon>Insecta</taxon>
        <taxon>Pterygota</taxon>
        <taxon>Neoptera</taxon>
        <taxon>Endopterygota</taxon>
        <taxon>Coleoptera</taxon>
        <taxon>Polyphaga</taxon>
        <taxon>Cucujiformia</taxon>
        <taxon>Chrysomeloidea</taxon>
        <taxon>Cerambycidae</taxon>
        <taxon>Lamiinae</taxon>
        <taxon>Acanthocinini</taxon>
        <taxon>Exocentrus</taxon>
    </lineage>
</organism>
<keyword evidence="3" id="KW-1185">Reference proteome</keyword>
<reference evidence="2 3" key="1">
    <citation type="journal article" date="2023" name="Insect Mol. Biol.">
        <title>Genome sequencing provides insights into the evolution of gene families encoding plant cell wall-degrading enzymes in longhorned beetles.</title>
        <authorList>
            <person name="Shin N.R."/>
            <person name="Okamura Y."/>
            <person name="Kirsch R."/>
            <person name="Pauchet Y."/>
        </authorList>
    </citation>
    <scope>NUCLEOTIDE SEQUENCE [LARGE SCALE GENOMIC DNA]</scope>
    <source>
        <strain evidence="2">EAD_L_NR</strain>
    </source>
</reference>
<dbReference type="GO" id="GO:0006749">
    <property type="term" value="P:glutathione metabolic process"/>
    <property type="evidence" value="ECO:0007669"/>
    <property type="project" value="TreeGrafter"/>
</dbReference>
<name>A0AAV8WE25_9CUCU</name>
<accession>A0AAV8WE25</accession>
<dbReference type="SFLD" id="SFLDS00019">
    <property type="entry name" value="Glutathione_Transferase_(cytos"/>
    <property type="match status" value="1"/>
</dbReference>
<gene>
    <name evidence="2" type="ORF">NQ315_001120</name>
</gene>
<dbReference type="AlphaFoldDB" id="A0AAV8WE25"/>
<dbReference type="FunFam" id="3.40.30.10:FF:000034">
    <property type="entry name" value="glutathione S-transferase 1"/>
    <property type="match status" value="1"/>
</dbReference>
<dbReference type="PANTHER" id="PTHR43969:SF9">
    <property type="entry name" value="GLUTATHIONE S TRANSFERASE D10, ISOFORM A-RELATED"/>
    <property type="match status" value="1"/>
</dbReference>
<dbReference type="Gene3D" id="1.20.1050.10">
    <property type="match status" value="1"/>
</dbReference>
<evidence type="ECO:0000313" key="2">
    <source>
        <dbReference type="EMBL" id="KAJ8924955.1"/>
    </source>
</evidence>
<dbReference type="SUPFAM" id="SSF47616">
    <property type="entry name" value="GST C-terminal domain-like"/>
    <property type="match status" value="1"/>
</dbReference>
<dbReference type="GO" id="GO:0004364">
    <property type="term" value="F:glutathione transferase activity"/>
    <property type="evidence" value="ECO:0007669"/>
    <property type="project" value="TreeGrafter"/>
</dbReference>
<proteinExistence type="predicted"/>
<dbReference type="CDD" id="cd03045">
    <property type="entry name" value="GST_N_Delta_Epsilon"/>
    <property type="match status" value="1"/>
</dbReference>
<evidence type="ECO:0000313" key="3">
    <source>
        <dbReference type="Proteomes" id="UP001159042"/>
    </source>
</evidence>
<dbReference type="InterPro" id="IPR036249">
    <property type="entry name" value="Thioredoxin-like_sf"/>
</dbReference>
<comment type="caution">
    <text evidence="2">The sequence shown here is derived from an EMBL/GenBank/DDBJ whole genome shotgun (WGS) entry which is preliminary data.</text>
</comment>
<dbReference type="Pfam" id="PF02798">
    <property type="entry name" value="GST_N"/>
    <property type="match status" value="1"/>
</dbReference>
<sequence>MPVKLYGIDGSPAVRATLLTLKALNLEFEFKEVNPIAGEQYSPEVLKLNPLHTVPTIQDGNFAIWDSHAINSYLVDEYGKDDSLYPKDLEKRAVVNQRMYFDCGVLFPKMGAALVPVVRQGAKTVAKHLEDSLVEASNTTPCSC</sequence>
<dbReference type="Proteomes" id="UP001159042">
    <property type="component" value="Unassembled WGS sequence"/>
</dbReference>
<dbReference type="InterPro" id="IPR004045">
    <property type="entry name" value="Glutathione_S-Trfase_N"/>
</dbReference>
<evidence type="ECO:0000259" key="1">
    <source>
        <dbReference type="PROSITE" id="PS50404"/>
    </source>
</evidence>